<dbReference type="EMBL" id="LQPQ01000003">
    <property type="protein sequence ID" value="ORW87595.1"/>
    <property type="molecule type" value="Genomic_DNA"/>
</dbReference>
<gene>
    <name evidence="6" type="ORF">AWC22_08135</name>
</gene>
<proteinExistence type="inferred from homology"/>
<accession>A0A1X2DH91</accession>
<sequence>MSVQTRTAAIDYRRWPAIATAPSGPVAAVSAAVVDRLLRRAAARLPLRLAYPDGSVVGAADPTQPTLFLHHPDALCRRVGRHGLIGFGESYMAGEWSSTDLTGALTVLAKSVTDLVPRSLHWLRPLAPGFAPTWRDPSRDQARRNVAEHYDLSNELFGEFLDETMTYSSALFTRLPASWSDLATAQRRKIDRLLDMAGVQRGSRVLEIGTGWGELCIRAAARGAQVRSVTLSVEQQRLAQRRVAAAGMSDRVEIDLCDYRDVQGCYDCVISVEMIEAVGFRSWPRYFAALERLVRPGGRAAIQAITMPHDRMLATRNTHTWIQKYIFPGGLLPSTEAIAGITERHTRLRTVDTTSLQPHYAETLRLWRERFLQRRDKLAHLGFDEVFGRMWELYLAYSEAGFRSGYLDVNQWILERRSVP</sequence>
<dbReference type="PANTHER" id="PTHR43667:SF2">
    <property type="entry name" value="FATTY ACID C-METHYL TRANSFERASE"/>
    <property type="match status" value="1"/>
</dbReference>
<dbReference type="OrthoDB" id="9782855at2"/>
<comment type="caution">
    <text evidence="6">The sequence shown here is derived from an EMBL/GenBank/DDBJ whole genome shotgun (WGS) entry which is preliminary data.</text>
</comment>
<dbReference type="CDD" id="cd02440">
    <property type="entry name" value="AdoMet_MTases"/>
    <property type="match status" value="1"/>
</dbReference>
<dbReference type="InterPro" id="IPR003333">
    <property type="entry name" value="CMAS"/>
</dbReference>
<keyword evidence="4" id="KW-0949">S-adenosyl-L-methionine</keyword>
<keyword evidence="7" id="KW-1185">Reference proteome</keyword>
<name>A0A1X2DH91_9MYCO</name>
<organism evidence="6 7">
    <name type="scientific">Mycobacterium riyadhense</name>
    <dbReference type="NCBI Taxonomy" id="486698"/>
    <lineage>
        <taxon>Bacteria</taxon>
        <taxon>Bacillati</taxon>
        <taxon>Actinomycetota</taxon>
        <taxon>Actinomycetes</taxon>
        <taxon>Mycobacteriales</taxon>
        <taxon>Mycobacteriaceae</taxon>
        <taxon>Mycobacterium</taxon>
    </lineage>
</organism>
<keyword evidence="2" id="KW-0489">Methyltransferase</keyword>
<dbReference type="RefSeq" id="WP_085248264.1">
    <property type="nucleotide sequence ID" value="NZ_CAJMWJ010000001.1"/>
</dbReference>
<keyword evidence="5" id="KW-0443">Lipid metabolism</keyword>
<dbReference type="GO" id="GO:0008610">
    <property type="term" value="P:lipid biosynthetic process"/>
    <property type="evidence" value="ECO:0007669"/>
    <property type="project" value="InterPro"/>
</dbReference>
<evidence type="ECO:0000256" key="4">
    <source>
        <dbReference type="ARBA" id="ARBA00022691"/>
    </source>
</evidence>
<dbReference type="Pfam" id="PF02353">
    <property type="entry name" value="CMAS"/>
    <property type="match status" value="1"/>
</dbReference>
<evidence type="ECO:0000256" key="2">
    <source>
        <dbReference type="ARBA" id="ARBA00022603"/>
    </source>
</evidence>
<reference evidence="6 7" key="1">
    <citation type="submission" date="2016-01" db="EMBL/GenBank/DDBJ databases">
        <title>The new phylogeny of the genus Mycobacterium.</title>
        <authorList>
            <person name="Tarcisio F."/>
            <person name="Conor M."/>
            <person name="Antonella G."/>
            <person name="Elisabetta G."/>
            <person name="Giulia F.S."/>
            <person name="Sara T."/>
            <person name="Anna F."/>
            <person name="Clotilde B."/>
            <person name="Roberto B."/>
            <person name="Veronica D.S."/>
            <person name="Fabio R."/>
            <person name="Monica P."/>
            <person name="Olivier J."/>
            <person name="Enrico T."/>
            <person name="Nicola S."/>
        </authorList>
    </citation>
    <scope>NUCLEOTIDE SEQUENCE [LARGE SCALE GENOMIC DNA]</scope>
    <source>
        <strain evidence="6 7">DSM 45176</strain>
    </source>
</reference>
<protein>
    <submittedName>
        <fullName evidence="6">Cyclopropane-fatty-acyl-phospholipid synthase</fullName>
    </submittedName>
</protein>
<dbReference type="PIRSF" id="PIRSF003085">
    <property type="entry name" value="CMAS"/>
    <property type="match status" value="1"/>
</dbReference>
<evidence type="ECO:0000256" key="1">
    <source>
        <dbReference type="ARBA" id="ARBA00010815"/>
    </source>
</evidence>
<dbReference type="Gene3D" id="3.40.50.150">
    <property type="entry name" value="Vaccinia Virus protein VP39"/>
    <property type="match status" value="1"/>
</dbReference>
<dbReference type="Proteomes" id="UP000193087">
    <property type="component" value="Unassembled WGS sequence"/>
</dbReference>
<dbReference type="GO" id="GO:0032259">
    <property type="term" value="P:methylation"/>
    <property type="evidence" value="ECO:0007669"/>
    <property type="project" value="UniProtKB-KW"/>
</dbReference>
<evidence type="ECO:0000256" key="3">
    <source>
        <dbReference type="ARBA" id="ARBA00022679"/>
    </source>
</evidence>
<dbReference type="GO" id="GO:0008168">
    <property type="term" value="F:methyltransferase activity"/>
    <property type="evidence" value="ECO:0007669"/>
    <property type="project" value="UniProtKB-KW"/>
</dbReference>
<dbReference type="AlphaFoldDB" id="A0A1X2DH91"/>
<dbReference type="InterPro" id="IPR029063">
    <property type="entry name" value="SAM-dependent_MTases_sf"/>
</dbReference>
<dbReference type="SUPFAM" id="SSF53335">
    <property type="entry name" value="S-adenosyl-L-methionine-dependent methyltransferases"/>
    <property type="match status" value="1"/>
</dbReference>
<evidence type="ECO:0000313" key="7">
    <source>
        <dbReference type="Proteomes" id="UP000193087"/>
    </source>
</evidence>
<dbReference type="GeneID" id="93492865"/>
<keyword evidence="3" id="KW-0808">Transferase</keyword>
<evidence type="ECO:0000256" key="5">
    <source>
        <dbReference type="ARBA" id="ARBA00023098"/>
    </source>
</evidence>
<comment type="similarity">
    <text evidence="1">Belongs to the CFA/CMAS family.</text>
</comment>
<evidence type="ECO:0000313" key="6">
    <source>
        <dbReference type="EMBL" id="ORW87595.1"/>
    </source>
</evidence>
<dbReference type="PANTHER" id="PTHR43667">
    <property type="entry name" value="CYCLOPROPANE-FATTY-ACYL-PHOSPHOLIPID SYNTHASE"/>
    <property type="match status" value="1"/>
</dbReference>
<dbReference type="InterPro" id="IPR050723">
    <property type="entry name" value="CFA/CMAS"/>
</dbReference>
<dbReference type="STRING" id="486698.AWC22_08135"/>